<keyword evidence="1" id="KW-0378">Hydrolase</keyword>
<sequence length="351" mass="40139">MKTKLTILFFLFSLSVFTQDGKPYKVRTIAFYNVENLFDTENDTLIFDDDRTPEGKDHWTHERYAKKVEAISNVISEIGSDITESSPDIVGICEVENKKVVEDLVEHPNLLSNNYGIVHFDSPDERGIDVALIYKKAAFIPISFASHRLLLIDDENERNYTRDQLVVGGLLDDENIHFIVNHWPSRSGGEARSRPDRIAAAQLNKHIIDSLRRIDESIKIISMGDLNDGPKDHSLKKILRTKGKTNNLEASDLFNPMEKMHRKGFGSLAYRDKWNLFDQIYFTANLLESENEYRFWKAGIHNPSYLITKKGQYKGYPFRTYAGGNYSGGYSDHFPVYIFLIKASSDPIEGG</sequence>
<keyword evidence="1" id="KW-0255">Endonuclease</keyword>
<evidence type="ECO:0000313" key="1">
    <source>
        <dbReference type="EMBL" id="MFH6603304.1"/>
    </source>
</evidence>
<dbReference type="EMBL" id="JBHFPV010000001">
    <property type="protein sequence ID" value="MFH6603304.1"/>
    <property type="molecule type" value="Genomic_DNA"/>
</dbReference>
<reference evidence="1" key="1">
    <citation type="submission" date="2024-09" db="EMBL/GenBank/DDBJ databases">
        <authorList>
            <person name="Liu J."/>
        </authorList>
    </citation>
    <scope>NUCLEOTIDE SEQUENCE</scope>
    <source>
        <strain evidence="1">NBU2967</strain>
    </source>
</reference>
<keyword evidence="2" id="KW-1185">Reference proteome</keyword>
<dbReference type="Proteomes" id="UP001595191">
    <property type="component" value="Unassembled WGS sequence"/>
</dbReference>
<keyword evidence="1" id="KW-0540">Nuclease</keyword>
<protein>
    <submittedName>
        <fullName evidence="1">Endonuclease/exonuclease/phosphatase family protein</fullName>
    </submittedName>
</protein>
<organism evidence="1 2">
    <name type="scientific">Meishania litoralis</name>
    <dbReference type="NCBI Taxonomy" id="3434685"/>
    <lineage>
        <taxon>Bacteria</taxon>
        <taxon>Pseudomonadati</taxon>
        <taxon>Bacteroidota</taxon>
        <taxon>Flavobacteriia</taxon>
        <taxon>Flavobacteriales</taxon>
        <taxon>Flavobacteriaceae</taxon>
        <taxon>Meishania</taxon>
    </lineage>
</organism>
<name>A0ACC7LID4_9FLAO</name>
<evidence type="ECO:0000313" key="2">
    <source>
        <dbReference type="Proteomes" id="UP001595191"/>
    </source>
</evidence>
<gene>
    <name evidence="1" type="ORF">ACEZ3G_07445</name>
</gene>
<proteinExistence type="predicted"/>
<comment type="caution">
    <text evidence="1">The sequence shown here is derived from an EMBL/GenBank/DDBJ whole genome shotgun (WGS) entry which is preliminary data.</text>
</comment>
<accession>A0ACC7LID4</accession>